<evidence type="ECO:0000313" key="11">
    <source>
        <dbReference type="EMBL" id="TNY23902.1"/>
    </source>
</evidence>
<dbReference type="FunFam" id="3.40.640.10:FF:000017">
    <property type="entry name" value="Glutamate decarboxylase"/>
    <property type="match status" value="1"/>
</dbReference>
<evidence type="ECO:0000256" key="8">
    <source>
        <dbReference type="RuleBase" id="RU000382"/>
    </source>
</evidence>
<dbReference type="Pfam" id="PF00282">
    <property type="entry name" value="Pyridoxal_deC"/>
    <property type="match status" value="1"/>
</dbReference>
<dbReference type="GO" id="GO:0005829">
    <property type="term" value="C:cytosol"/>
    <property type="evidence" value="ECO:0007669"/>
    <property type="project" value="TreeGrafter"/>
</dbReference>
<comment type="catalytic activity">
    <reaction evidence="6 9">
        <text>L-glutamate + H(+) = 4-aminobutanoate + CO2</text>
        <dbReference type="Rhea" id="RHEA:17785"/>
        <dbReference type="ChEBI" id="CHEBI:15378"/>
        <dbReference type="ChEBI" id="CHEBI:16526"/>
        <dbReference type="ChEBI" id="CHEBI:29985"/>
        <dbReference type="ChEBI" id="CHEBI:59888"/>
        <dbReference type="EC" id="4.1.1.15"/>
    </reaction>
</comment>
<dbReference type="GO" id="GO:0030170">
    <property type="term" value="F:pyridoxal phosphate binding"/>
    <property type="evidence" value="ECO:0007669"/>
    <property type="project" value="InterPro"/>
</dbReference>
<dbReference type="InterPro" id="IPR010107">
    <property type="entry name" value="Glutamate_decarboxylase"/>
</dbReference>
<accession>A0A5C5G697</accession>
<dbReference type="STRING" id="5288.A0A5C5G697"/>
<evidence type="ECO:0000256" key="5">
    <source>
        <dbReference type="ARBA" id="ARBA00023239"/>
    </source>
</evidence>
<evidence type="ECO:0000256" key="7">
    <source>
        <dbReference type="PIRSR" id="PIRSR602129-50"/>
    </source>
</evidence>
<dbReference type="Gene3D" id="3.40.640.10">
    <property type="entry name" value="Type I PLP-dependent aspartate aminotransferase-like (Major domain)"/>
    <property type="match status" value="1"/>
</dbReference>
<comment type="cofactor">
    <cofactor evidence="1 7 8">
        <name>pyridoxal 5'-phosphate</name>
        <dbReference type="ChEBI" id="CHEBI:597326"/>
    </cofactor>
</comment>
<dbReference type="GO" id="GO:0004351">
    <property type="term" value="F:glutamate decarboxylase activity"/>
    <property type="evidence" value="ECO:0007669"/>
    <property type="project" value="UniProtKB-EC"/>
</dbReference>
<dbReference type="InterPro" id="IPR002129">
    <property type="entry name" value="PyrdxlP-dep_de-COase"/>
</dbReference>
<dbReference type="EMBL" id="SOZI01000007">
    <property type="protein sequence ID" value="TNY23902.1"/>
    <property type="molecule type" value="Genomic_DNA"/>
</dbReference>
<keyword evidence="4 7" id="KW-0663">Pyridoxal phosphate</keyword>
<dbReference type="SUPFAM" id="SSF53383">
    <property type="entry name" value="PLP-dependent transferases"/>
    <property type="match status" value="1"/>
</dbReference>
<evidence type="ECO:0000256" key="4">
    <source>
        <dbReference type="ARBA" id="ARBA00022898"/>
    </source>
</evidence>
<gene>
    <name evidence="11" type="ORF">DMC30DRAFT_346648</name>
</gene>
<evidence type="ECO:0000256" key="9">
    <source>
        <dbReference type="RuleBase" id="RU361171"/>
    </source>
</evidence>
<dbReference type="Gene3D" id="3.90.1150.160">
    <property type="match status" value="1"/>
</dbReference>
<dbReference type="GO" id="GO:0006538">
    <property type="term" value="P:L-glutamate catabolic process"/>
    <property type="evidence" value="ECO:0007669"/>
    <property type="project" value="TreeGrafter"/>
</dbReference>
<dbReference type="AlphaFoldDB" id="A0A5C5G697"/>
<comment type="caution">
    <text evidence="11">The sequence shown here is derived from an EMBL/GenBank/DDBJ whole genome shotgun (WGS) entry which is preliminary data.</text>
</comment>
<feature type="region of interest" description="Disordered" evidence="10">
    <location>
        <begin position="1"/>
        <end position="29"/>
    </location>
</feature>
<dbReference type="EC" id="4.1.1.15" evidence="3 9"/>
<keyword evidence="12" id="KW-1185">Reference proteome</keyword>
<name>A0A5C5G697_9BASI</name>
<dbReference type="PANTHER" id="PTHR43321">
    <property type="entry name" value="GLUTAMATE DECARBOXYLASE"/>
    <property type="match status" value="1"/>
</dbReference>
<feature type="compositionally biased region" description="Polar residues" evidence="10">
    <location>
        <begin position="1"/>
        <end position="11"/>
    </location>
</feature>
<comment type="similarity">
    <text evidence="2 8">Belongs to the group II decarboxylase family.</text>
</comment>
<feature type="compositionally biased region" description="Low complexity" evidence="10">
    <location>
        <begin position="518"/>
        <end position="527"/>
    </location>
</feature>
<reference evidence="11 12" key="1">
    <citation type="submission" date="2019-03" db="EMBL/GenBank/DDBJ databases">
        <title>Rhodosporidium diobovatum UCD-FST 08-225 genome sequencing, assembly, and annotation.</title>
        <authorList>
            <person name="Fakankun I.U."/>
            <person name="Fristensky B."/>
            <person name="Levin D.B."/>
        </authorList>
    </citation>
    <scope>NUCLEOTIDE SEQUENCE [LARGE SCALE GENOMIC DNA]</scope>
    <source>
        <strain evidence="11 12">UCD-FST 08-225</strain>
    </source>
</reference>
<dbReference type="PANTHER" id="PTHR43321:SF3">
    <property type="entry name" value="GLUTAMATE DECARBOXYLASE"/>
    <property type="match status" value="1"/>
</dbReference>
<dbReference type="OrthoDB" id="5152799at2759"/>
<keyword evidence="9" id="KW-0210">Decarboxylase</keyword>
<protein>
    <recommendedName>
        <fullName evidence="3 9">Glutamate decarboxylase</fullName>
        <ecNumber evidence="3 9">4.1.1.15</ecNumber>
    </recommendedName>
</protein>
<dbReference type="Proteomes" id="UP000311382">
    <property type="component" value="Unassembled WGS sequence"/>
</dbReference>
<proteinExistence type="inferred from homology"/>
<organism evidence="11 12">
    <name type="scientific">Rhodotorula diobovata</name>
    <dbReference type="NCBI Taxonomy" id="5288"/>
    <lineage>
        <taxon>Eukaryota</taxon>
        <taxon>Fungi</taxon>
        <taxon>Dikarya</taxon>
        <taxon>Basidiomycota</taxon>
        <taxon>Pucciniomycotina</taxon>
        <taxon>Microbotryomycetes</taxon>
        <taxon>Sporidiobolales</taxon>
        <taxon>Sporidiobolaceae</taxon>
        <taxon>Rhodotorula</taxon>
    </lineage>
</organism>
<keyword evidence="5 8" id="KW-0456">Lyase</keyword>
<evidence type="ECO:0000256" key="3">
    <source>
        <dbReference type="ARBA" id="ARBA00012421"/>
    </source>
</evidence>
<evidence type="ECO:0000313" key="12">
    <source>
        <dbReference type="Proteomes" id="UP000311382"/>
    </source>
</evidence>
<feature type="region of interest" description="Disordered" evidence="10">
    <location>
        <begin position="515"/>
        <end position="552"/>
    </location>
</feature>
<evidence type="ECO:0000256" key="10">
    <source>
        <dbReference type="SAM" id="MobiDB-lite"/>
    </source>
</evidence>
<dbReference type="NCBIfam" id="TIGR01788">
    <property type="entry name" value="Glu-decarb-GAD"/>
    <property type="match status" value="1"/>
</dbReference>
<evidence type="ECO:0000256" key="2">
    <source>
        <dbReference type="ARBA" id="ARBA00009533"/>
    </source>
</evidence>
<evidence type="ECO:0000256" key="6">
    <source>
        <dbReference type="ARBA" id="ARBA00048868"/>
    </source>
</evidence>
<dbReference type="InterPro" id="IPR015424">
    <property type="entry name" value="PyrdxlP-dep_Trfase"/>
</dbReference>
<sequence length="569" mass="63536">MLSRHVNSQKVLEQAREHSARHRHGKPTVHEMLDREAPGTISRHPASKDYGTEPIPKYAIPSHGVPAAEAYELVNNELSLDGNPLLNLASFVHTSMDSYADKLMMENKAKNLIDQDEYPATQLLHTRLISMLAKLWHADDVKENATGTATTGSSEAIQLAGLAMKKAWQARRKAQGKSIHEPGPNIIMGANAQVALEKAARYFDIEARYVPVDASTRYCMDPKRAIEFVDENTIGVFVILGSTYTGAYESVQEMSDLLDEYERKTGISVPIHVDGASGAMFAPFATPSLIWDFRIPRVVSINTSLHKWGKAYVGVGAVLWRSKEHLPKELVFELTYLGSVEYSFSLNFSRPAAPVIAAYWNLLHLGHDGYRRISLHDAKNARLFARAVERSKYYKVVSEIHHLKSDQDQSLVDKAKQATGLSDDIDSYIPGLPVVAFMFSDEFRNEYPRIKQRNVQLQMRQKSWIIPNYSLPANAEGEEVLRVVFRETFHEDMVERLFHDLVEVTENMMEEHKADVAHPGSGSGHHPGPNDRAGSKSGSIAEKLASSHGEGTRPVRPCLAFALLCSTVR</sequence>
<dbReference type="Gene3D" id="4.10.280.50">
    <property type="match status" value="1"/>
</dbReference>
<dbReference type="InterPro" id="IPR015421">
    <property type="entry name" value="PyrdxlP-dep_Trfase_major"/>
</dbReference>
<evidence type="ECO:0000256" key="1">
    <source>
        <dbReference type="ARBA" id="ARBA00001933"/>
    </source>
</evidence>
<feature type="modified residue" description="N6-(pyridoxal phosphate)lysine" evidence="7">
    <location>
        <position position="307"/>
    </location>
</feature>